<proteinExistence type="predicted"/>
<feature type="domain" description="TTF-type" evidence="2">
    <location>
        <begin position="153"/>
        <end position="238"/>
    </location>
</feature>
<dbReference type="InterPro" id="IPR012337">
    <property type="entry name" value="RNaseH-like_sf"/>
</dbReference>
<dbReference type="SUPFAM" id="SSF53098">
    <property type="entry name" value="Ribonuclease H-like"/>
    <property type="match status" value="1"/>
</dbReference>
<dbReference type="InterPro" id="IPR025398">
    <property type="entry name" value="DUF4371"/>
</dbReference>
<dbReference type="Pfam" id="PF05699">
    <property type="entry name" value="Dimer_Tnp_hAT"/>
    <property type="match status" value="1"/>
</dbReference>
<accession>D0UZH7</accession>
<sequence>MSSRNRKYDSGAEKRKKRKRLEAVAQSQKGALDKFFLRETPNANIEDDISDDMAEVDANIAESDDAVEENVDGDIGHDLADEGRDLASEGNEENIADDADDNVSFRPDMFDPRTWDGLDPKMIDILLQKGPKRDLSIEHGPRDNLSRRFLASSYTKVLSNGEKCDREWLVYSKELDKVFCFCCKLLRKGLVRGQLANDGVNDWNHLANRLKEHEVSREHVTNMSTWYELRLRMQKNQTIDKVAQRELEKEREHWRRVLLRILLIVKFLAEHNIAFRGSNSKLYQDSNGNFLGLVEMLVEFDPVIKEHVDRITNDKIRDHYLGPSIQNELINLLAVAIKSSIIAKIKEAKYFSVILDCTPDASHQEQMSLIIRYVDVTTCSIEESFLGFLDVNDTSGQGLFDVLVEELNSLDLDVANVRGQGYDNGSNMKGKHQGVQKKLLDINPRAFYSACGCHSLNLTLCDMAKSCRKATEFFGVIQRIYTTFANSTKRWKILKDNLSGLTLKSLSSTRWESRVDSVKAIRFQIPEIREALLQVAETDNDPLTVSEVNSLSENELGGFEFLVAIIIWYEILSSINVVSKQLQSKDMVIDIAIESVQGLISLFKKYRENGFSKALEAAKQIALEMDIPIEFRTKRKIKRKRQFDEGTSDASIDSQSGEESFRINYFIPVVDQAIASLIRRFEQYQGYEKTFGFLFTSDRLRLLDDDSLLAACENLEVALKSGEHKDIDGKELSDELGLIQQILKKSMGPLDILQFLKERPFYPNATVAYRILLTIPVTVASAERSFSKLKLLKSYLRSTMTQERLNGLATIALEKDILEKINYEDIIEDFISRNTRRMMLFSTS</sequence>
<dbReference type="PANTHER" id="PTHR45749">
    <property type="match status" value="1"/>
</dbReference>
<evidence type="ECO:0000256" key="1">
    <source>
        <dbReference type="SAM" id="MobiDB-lite"/>
    </source>
</evidence>
<gene>
    <name evidence="3" type="primary">hAT1</name>
</gene>
<reference evidence="3" key="1">
    <citation type="journal article" date="2009" name="Genetics">
        <title>Evolutionary dynamics of the genomic region around the blast resistance gene Pi-ta in AA genome Oryza species.</title>
        <authorList>
            <person name="Lee S."/>
            <person name="Costanzo S."/>
            <person name="Jia Y."/>
            <person name="Olsen K.M."/>
            <person name="Caicedo A.L."/>
        </authorList>
    </citation>
    <scope>NUCLEOTIDE SEQUENCE</scope>
</reference>
<evidence type="ECO:0000313" key="3">
    <source>
        <dbReference type="EMBL" id="ACX94087.1"/>
    </source>
</evidence>
<organism evidence="3">
    <name type="scientific">Oryza sativa subsp. japonica</name>
    <name type="common">Rice</name>
    <dbReference type="NCBI Taxonomy" id="39947"/>
    <lineage>
        <taxon>Eukaryota</taxon>
        <taxon>Viridiplantae</taxon>
        <taxon>Streptophyta</taxon>
        <taxon>Embryophyta</taxon>
        <taxon>Tracheophyta</taxon>
        <taxon>Spermatophyta</taxon>
        <taxon>Magnoliopsida</taxon>
        <taxon>Liliopsida</taxon>
        <taxon>Poales</taxon>
        <taxon>Poaceae</taxon>
        <taxon>BOP clade</taxon>
        <taxon>Oryzoideae</taxon>
        <taxon>Oryzeae</taxon>
        <taxon>Oryzinae</taxon>
        <taxon>Oryza</taxon>
        <taxon>Oryza sativa</taxon>
    </lineage>
</organism>
<dbReference type="InterPro" id="IPR006580">
    <property type="entry name" value="Znf_TTF"/>
</dbReference>
<dbReference type="InterPro" id="IPR008906">
    <property type="entry name" value="HATC_C_dom"/>
</dbReference>
<dbReference type="SMART" id="SM00597">
    <property type="entry name" value="ZnF_TTF"/>
    <property type="match status" value="1"/>
</dbReference>
<protein>
    <submittedName>
        <fullName evidence="3">HAT family dimerization domain protein</fullName>
    </submittedName>
</protein>
<dbReference type="PANTHER" id="PTHR45749:SF35">
    <property type="entry name" value="AC-LIKE TRANSPOSASE-RELATED"/>
    <property type="match status" value="1"/>
</dbReference>
<dbReference type="EMBL" id="GQ984160">
    <property type="protein sequence ID" value="ACX94087.1"/>
    <property type="molecule type" value="Genomic_DNA"/>
</dbReference>
<dbReference type="Pfam" id="PF14291">
    <property type="entry name" value="DUF4371"/>
    <property type="match status" value="1"/>
</dbReference>
<feature type="compositionally biased region" description="Basic and acidic residues" evidence="1">
    <location>
        <begin position="1"/>
        <end position="13"/>
    </location>
</feature>
<dbReference type="AlphaFoldDB" id="D0UZH7"/>
<dbReference type="GO" id="GO:0046983">
    <property type="term" value="F:protein dimerization activity"/>
    <property type="evidence" value="ECO:0007669"/>
    <property type="project" value="InterPro"/>
</dbReference>
<feature type="region of interest" description="Disordered" evidence="1">
    <location>
        <begin position="1"/>
        <end position="25"/>
    </location>
</feature>
<evidence type="ECO:0000259" key="2">
    <source>
        <dbReference type="SMART" id="SM00597"/>
    </source>
</evidence>
<name>D0UZH7_ORYSJ</name>